<name>A0AAE1QPT0_9SOLA</name>
<protein>
    <submittedName>
        <fullName evidence="3">Uncharacterized protein</fullName>
    </submittedName>
</protein>
<comment type="caution">
    <text evidence="3">The sequence shown here is derived from an EMBL/GenBank/DDBJ whole genome shotgun (WGS) entry which is preliminary data.</text>
</comment>
<evidence type="ECO:0000256" key="2">
    <source>
        <dbReference type="ARBA" id="ARBA00023242"/>
    </source>
</evidence>
<accession>A0AAE1QPT0</accession>
<dbReference type="PANTHER" id="PTHR45843:SF1">
    <property type="entry name" value="PEPTIDYL-PROLYL CIS-TRANS ISOMERASE-LIKE 4"/>
    <property type="match status" value="1"/>
</dbReference>
<evidence type="ECO:0000256" key="1">
    <source>
        <dbReference type="ARBA" id="ARBA00004123"/>
    </source>
</evidence>
<dbReference type="EMBL" id="JAVYJV010000060">
    <property type="protein sequence ID" value="KAK4337054.1"/>
    <property type="molecule type" value="Genomic_DNA"/>
</dbReference>
<evidence type="ECO:0000313" key="4">
    <source>
        <dbReference type="Proteomes" id="UP001291623"/>
    </source>
</evidence>
<organism evidence="3 4">
    <name type="scientific">Anisodus tanguticus</name>
    <dbReference type="NCBI Taxonomy" id="243964"/>
    <lineage>
        <taxon>Eukaryota</taxon>
        <taxon>Viridiplantae</taxon>
        <taxon>Streptophyta</taxon>
        <taxon>Embryophyta</taxon>
        <taxon>Tracheophyta</taxon>
        <taxon>Spermatophyta</taxon>
        <taxon>Magnoliopsida</taxon>
        <taxon>eudicotyledons</taxon>
        <taxon>Gunneridae</taxon>
        <taxon>Pentapetalae</taxon>
        <taxon>asterids</taxon>
        <taxon>lamiids</taxon>
        <taxon>Solanales</taxon>
        <taxon>Solanaceae</taxon>
        <taxon>Solanoideae</taxon>
        <taxon>Hyoscyameae</taxon>
        <taxon>Anisodus</taxon>
    </lineage>
</organism>
<dbReference type="GO" id="GO:0005634">
    <property type="term" value="C:nucleus"/>
    <property type="evidence" value="ECO:0007669"/>
    <property type="project" value="UniProtKB-SubCell"/>
</dbReference>
<dbReference type="InterPro" id="IPR035542">
    <property type="entry name" value="CRIP"/>
</dbReference>
<keyword evidence="2" id="KW-0539">Nucleus</keyword>
<evidence type="ECO:0000313" key="3">
    <source>
        <dbReference type="EMBL" id="KAK4337054.1"/>
    </source>
</evidence>
<dbReference type="AlphaFoldDB" id="A0AAE1QPT0"/>
<proteinExistence type="predicted"/>
<dbReference type="PANTHER" id="PTHR45843">
    <property type="entry name" value="PEPTIDYL-PROLYL CIS-TRANS ISOMERASE-LIKE 4"/>
    <property type="match status" value="1"/>
</dbReference>
<sequence length="117" mass="13491">MLCDKENKPYRDILITHTTILYDPFEDPVNLIIPDKSPEPSEGLLNSDTIFVEEQYDENNGKTKQEIEEEIKDKEAKSKAIILEMIGDLPDADVAPPDNVFFRFFSQLDFQHTNRSS</sequence>
<comment type="subcellular location">
    <subcellularLocation>
        <location evidence="1">Nucleus</location>
    </subcellularLocation>
</comment>
<keyword evidence="4" id="KW-1185">Reference proteome</keyword>
<gene>
    <name evidence="3" type="ORF">RND71_044130</name>
</gene>
<reference evidence="3" key="1">
    <citation type="submission" date="2023-12" db="EMBL/GenBank/DDBJ databases">
        <title>Genome assembly of Anisodus tanguticus.</title>
        <authorList>
            <person name="Wang Y.-J."/>
        </authorList>
    </citation>
    <scope>NUCLEOTIDE SEQUENCE</scope>
    <source>
        <strain evidence="3">KB-2021</strain>
        <tissue evidence="3">Leaf</tissue>
    </source>
</reference>
<dbReference type="Proteomes" id="UP001291623">
    <property type="component" value="Unassembled WGS sequence"/>
</dbReference>